<organism evidence="3 4">
    <name type="scientific">Sclerotinia sclerotiorum (strain ATCC 18683 / 1980 / Ss-1)</name>
    <name type="common">White mold</name>
    <name type="synonym">Whetzelinia sclerotiorum</name>
    <dbReference type="NCBI Taxonomy" id="665079"/>
    <lineage>
        <taxon>Eukaryota</taxon>
        <taxon>Fungi</taxon>
        <taxon>Dikarya</taxon>
        <taxon>Ascomycota</taxon>
        <taxon>Pezizomycotina</taxon>
        <taxon>Leotiomycetes</taxon>
        <taxon>Helotiales</taxon>
        <taxon>Sclerotiniaceae</taxon>
        <taxon>Sclerotinia</taxon>
    </lineage>
</organism>
<dbReference type="AlphaFoldDB" id="A0A1D9QCU9"/>
<reference evidence="4" key="1">
    <citation type="journal article" date="2017" name="Genome Biol. Evol.">
        <title>The complete genome sequence of the phytopathogenic fungus Sclerotinia sclerotiorum reveals insights into the genome architecture of broad host range pathogens.</title>
        <authorList>
            <person name="Derbyshire M."/>
            <person name="Denton-Giles M."/>
            <person name="Hegedus D."/>
            <person name="Seifbarghy S."/>
            <person name="Rollins J."/>
            <person name="van Kan J."/>
            <person name="Seidl M.F."/>
            <person name="Faino L."/>
            <person name="Mbengue M."/>
            <person name="Navaud O."/>
            <person name="Raffaele S."/>
            <person name="Hammond-Kosack K."/>
            <person name="Heard S."/>
            <person name="Oliver R."/>
        </authorList>
    </citation>
    <scope>NUCLEOTIDE SEQUENCE [LARGE SCALE GENOMIC DNA]</scope>
    <source>
        <strain evidence="4">ATCC 18683 / 1980 / Ss-1</strain>
    </source>
</reference>
<keyword evidence="1" id="KW-0479">Metal-binding</keyword>
<dbReference type="VEuPathDB" id="FungiDB:sscle_10g075450"/>
<keyword evidence="1" id="KW-0863">Zinc-finger</keyword>
<dbReference type="PROSITE" id="PS50089">
    <property type="entry name" value="ZF_RING_2"/>
    <property type="match status" value="1"/>
</dbReference>
<feature type="domain" description="RING-type" evidence="2">
    <location>
        <begin position="116"/>
        <end position="167"/>
    </location>
</feature>
<dbReference type="Gene3D" id="3.30.40.10">
    <property type="entry name" value="Zinc/RING finger domain, C3HC4 (zinc finger)"/>
    <property type="match status" value="1"/>
</dbReference>
<dbReference type="OrthoDB" id="1431934at2759"/>
<gene>
    <name evidence="3" type="ORF">sscle_10g075450</name>
</gene>
<evidence type="ECO:0000313" key="3">
    <source>
        <dbReference type="EMBL" id="APA12775.1"/>
    </source>
</evidence>
<protein>
    <recommendedName>
        <fullName evidence="2">RING-type domain-containing protein</fullName>
    </recommendedName>
</protein>
<accession>A0A1D9QCU9</accession>
<proteinExistence type="predicted"/>
<name>A0A1D9QCU9_SCLS1</name>
<evidence type="ECO:0000259" key="2">
    <source>
        <dbReference type="PROSITE" id="PS50089"/>
    </source>
</evidence>
<dbReference type="GO" id="GO:0008270">
    <property type="term" value="F:zinc ion binding"/>
    <property type="evidence" value="ECO:0007669"/>
    <property type="project" value="UniProtKB-KW"/>
</dbReference>
<dbReference type="EMBL" id="CP017823">
    <property type="protein sequence ID" value="APA12775.1"/>
    <property type="molecule type" value="Genomic_DNA"/>
</dbReference>
<evidence type="ECO:0000256" key="1">
    <source>
        <dbReference type="PROSITE-ProRule" id="PRU00175"/>
    </source>
</evidence>
<dbReference type="InterPro" id="IPR001841">
    <property type="entry name" value="Znf_RING"/>
</dbReference>
<evidence type="ECO:0000313" key="4">
    <source>
        <dbReference type="Proteomes" id="UP000177798"/>
    </source>
</evidence>
<dbReference type="SUPFAM" id="SSF57850">
    <property type="entry name" value="RING/U-box"/>
    <property type="match status" value="1"/>
</dbReference>
<sequence length="183" mass="20437">MGRRARVTKSPIKADEPALPQTIFALPLGEYKIPLIKHILSFFCQKSTFKRRKSLTSLLQKLAQIEQTLPKDEQGAVSQLLHHNMPITRAAIKAGPQKEDADGKLLGMSEGKNLECEICWKVLPSETFPQSLAANNCNHTTHICTRCLRQAITKSMESNPWNKIPCPFSTCKKQVGAKDRGEV</sequence>
<dbReference type="Proteomes" id="UP000177798">
    <property type="component" value="Chromosome 10"/>
</dbReference>
<dbReference type="InterPro" id="IPR013083">
    <property type="entry name" value="Znf_RING/FYVE/PHD"/>
</dbReference>
<keyword evidence="1" id="KW-0862">Zinc</keyword>